<keyword evidence="7 8" id="KW-0802">TPR repeat</keyword>
<dbReference type="SMART" id="SM00028">
    <property type="entry name" value="TPR"/>
    <property type="match status" value="5"/>
</dbReference>
<dbReference type="Pfam" id="PF13414">
    <property type="entry name" value="TPR_11"/>
    <property type="match status" value="2"/>
</dbReference>
<keyword evidence="5" id="KW-0808">Transferase</keyword>
<comment type="similarity">
    <text evidence="2">Belongs to the glycosyltransferase 41 family. O-GlcNAc transferase subfamily.</text>
</comment>
<evidence type="ECO:0000313" key="11">
    <source>
        <dbReference type="Proteomes" id="UP001464891"/>
    </source>
</evidence>
<dbReference type="Pfam" id="PF13844">
    <property type="entry name" value="Glyco_transf_41"/>
    <property type="match status" value="2"/>
</dbReference>
<dbReference type="EMBL" id="JAMPKM010000016">
    <property type="protein sequence ID" value="MEP0819707.1"/>
    <property type="molecule type" value="Genomic_DNA"/>
</dbReference>
<evidence type="ECO:0000256" key="8">
    <source>
        <dbReference type="PROSITE-ProRule" id="PRU00339"/>
    </source>
</evidence>
<feature type="domain" description="O-GlcNAc transferase C-terminal" evidence="9">
    <location>
        <begin position="419"/>
        <end position="601"/>
    </location>
</feature>
<protein>
    <recommendedName>
        <fullName evidence="3">protein O-GlcNAc transferase</fullName>
        <ecNumber evidence="3">2.4.1.255</ecNumber>
    </recommendedName>
</protein>
<dbReference type="PROSITE" id="PS50293">
    <property type="entry name" value="TPR_REGION"/>
    <property type="match status" value="3"/>
</dbReference>
<keyword evidence="11" id="KW-1185">Reference proteome</keyword>
<dbReference type="Gene3D" id="1.25.40.10">
    <property type="entry name" value="Tetratricopeptide repeat domain"/>
    <property type="match status" value="3"/>
</dbReference>
<feature type="repeat" description="TPR" evidence="8">
    <location>
        <begin position="65"/>
        <end position="98"/>
    </location>
</feature>
<dbReference type="SUPFAM" id="SSF53756">
    <property type="entry name" value="UDP-Glycosyltransferase/glycogen phosphorylase"/>
    <property type="match status" value="1"/>
</dbReference>
<evidence type="ECO:0000256" key="4">
    <source>
        <dbReference type="ARBA" id="ARBA00022676"/>
    </source>
</evidence>
<accession>A0ABV0JD38</accession>
<comment type="caution">
    <text evidence="10">The sequence shown here is derived from an EMBL/GenBank/DDBJ whole genome shotgun (WGS) entry which is preliminary data.</text>
</comment>
<gene>
    <name evidence="10" type="ORF">NC998_21640</name>
</gene>
<keyword evidence="6" id="KW-0677">Repeat</keyword>
<dbReference type="EC" id="2.4.1.255" evidence="3"/>
<evidence type="ECO:0000256" key="3">
    <source>
        <dbReference type="ARBA" id="ARBA00011970"/>
    </source>
</evidence>
<dbReference type="PROSITE" id="PS50005">
    <property type="entry name" value="TPR"/>
    <property type="match status" value="4"/>
</dbReference>
<sequence>MVNISEASAIALQHFQAKRWSEAEQIYRQILQQQPNQVEALSQLGLIAQQQGQIQAATQYWHQAATQYCQLALACFNRRQLDQAITYYQQALALQPTASDIHTNLGNVYQDLGQAEAAIASYQKALTLKPDSAEAHNNLGNMYKRQGQLAEASTHYQRAVVLRPDLAETYNNLGNVLKDQGRMTEAIAAYRQAIAMKPGLMEAKSNLLFSLHYDSTHDPETIFAEHKRWAEQYAEPLTQAATPHLNDRTRDRRLRIGYVSPDFNAHPVGFFIGSVLAAHDHANYEVFCYANLLAADGLTEQFRRFADGWRDIISLSDEQVAQLVRQDQIDILVDLAGHTAGNRILVFAHKPGPIQVTYLGYPNTTGLSAIDYRLTDTWADPVGVADTRHTESLVRLPRGFLCYQAAQNAPTVEALPALTKGYVTFGSFNNLAKVTPEVIATWANILKAVPQSQMVLKYKALTDAATRQRFHDLFTQHGVTSDRIHLLGHVSSFAEHLALYHQIDIGLDSFPYNGTTTTCEALWMGIPVITLAGKSHAARVGMSLLANLGLTDLIAVSSNEYVALAKRLAEDRDRLRYLRSNLRYLMSRSPLTNGRGFTQTLESLYRQMWHRWCDAPSKP</sequence>
<evidence type="ECO:0000256" key="6">
    <source>
        <dbReference type="ARBA" id="ARBA00022737"/>
    </source>
</evidence>
<comment type="pathway">
    <text evidence="1">Protein modification; protein glycosylation.</text>
</comment>
<dbReference type="InterPro" id="IPR011990">
    <property type="entry name" value="TPR-like_helical_dom_sf"/>
</dbReference>
<keyword evidence="4" id="KW-0328">Glycosyltransferase</keyword>
<evidence type="ECO:0000256" key="5">
    <source>
        <dbReference type="ARBA" id="ARBA00022679"/>
    </source>
</evidence>
<dbReference type="Proteomes" id="UP001464891">
    <property type="component" value="Unassembled WGS sequence"/>
</dbReference>
<feature type="repeat" description="TPR" evidence="8">
    <location>
        <begin position="99"/>
        <end position="132"/>
    </location>
</feature>
<dbReference type="Gene3D" id="3.40.50.2000">
    <property type="entry name" value="Glycogen Phosphorylase B"/>
    <property type="match status" value="1"/>
</dbReference>
<evidence type="ECO:0000259" key="9">
    <source>
        <dbReference type="Pfam" id="PF13844"/>
    </source>
</evidence>
<organism evidence="10 11">
    <name type="scientific">Trichocoleus desertorum GB2-A4</name>
    <dbReference type="NCBI Taxonomy" id="2933944"/>
    <lineage>
        <taxon>Bacteria</taxon>
        <taxon>Bacillati</taxon>
        <taxon>Cyanobacteriota</taxon>
        <taxon>Cyanophyceae</taxon>
        <taxon>Leptolyngbyales</taxon>
        <taxon>Trichocoleusaceae</taxon>
        <taxon>Trichocoleus</taxon>
    </lineage>
</organism>
<dbReference type="InterPro" id="IPR051939">
    <property type="entry name" value="Glycosyltr_41/O-GlcNAc_trsf"/>
</dbReference>
<feature type="domain" description="O-GlcNAc transferase C-terminal" evidence="9">
    <location>
        <begin position="221"/>
        <end position="403"/>
    </location>
</feature>
<dbReference type="PANTHER" id="PTHR44835:SF1">
    <property type="entry name" value="PROTEIN O-GLCNAC TRANSFERASE"/>
    <property type="match status" value="1"/>
</dbReference>
<evidence type="ECO:0000256" key="2">
    <source>
        <dbReference type="ARBA" id="ARBA00005386"/>
    </source>
</evidence>
<dbReference type="PANTHER" id="PTHR44835">
    <property type="entry name" value="UDP-N-ACETYLGLUCOSAMINE--PEPTIDE N-ACETYLGLUCOSAMINYLTRANSFERASE SPINDLY-RELATED"/>
    <property type="match status" value="1"/>
</dbReference>
<dbReference type="InterPro" id="IPR019734">
    <property type="entry name" value="TPR_rpt"/>
</dbReference>
<reference evidence="10 11" key="1">
    <citation type="submission" date="2022-04" db="EMBL/GenBank/DDBJ databases">
        <title>Positive selection, recombination, and allopatry shape intraspecific diversity of widespread and dominant cyanobacteria.</title>
        <authorList>
            <person name="Wei J."/>
            <person name="Shu W."/>
            <person name="Hu C."/>
        </authorList>
    </citation>
    <scope>NUCLEOTIDE SEQUENCE [LARGE SCALE GENOMIC DNA]</scope>
    <source>
        <strain evidence="10 11">GB2-A4</strain>
    </source>
</reference>
<feature type="repeat" description="TPR" evidence="8">
    <location>
        <begin position="167"/>
        <end position="200"/>
    </location>
</feature>
<evidence type="ECO:0000313" key="10">
    <source>
        <dbReference type="EMBL" id="MEP0819707.1"/>
    </source>
</evidence>
<dbReference type="InterPro" id="IPR029489">
    <property type="entry name" value="OGT/SEC/SPY_C"/>
</dbReference>
<proteinExistence type="inferred from homology"/>
<feature type="repeat" description="TPR" evidence="8">
    <location>
        <begin position="133"/>
        <end position="166"/>
    </location>
</feature>
<evidence type="ECO:0000256" key="7">
    <source>
        <dbReference type="ARBA" id="ARBA00022803"/>
    </source>
</evidence>
<dbReference type="Gene3D" id="3.40.50.11380">
    <property type="match status" value="1"/>
</dbReference>
<dbReference type="SUPFAM" id="SSF48452">
    <property type="entry name" value="TPR-like"/>
    <property type="match status" value="1"/>
</dbReference>
<name>A0ABV0JD38_9CYAN</name>
<dbReference type="RefSeq" id="WP_190440909.1">
    <property type="nucleotide sequence ID" value="NZ_JAMPKM010000016.1"/>
</dbReference>
<evidence type="ECO:0000256" key="1">
    <source>
        <dbReference type="ARBA" id="ARBA00004922"/>
    </source>
</evidence>